<gene>
    <name evidence="1" type="ORF">GCM10023215_65550</name>
</gene>
<dbReference type="Proteomes" id="UP001500325">
    <property type="component" value="Unassembled WGS sequence"/>
</dbReference>
<keyword evidence="2" id="KW-1185">Reference proteome</keyword>
<reference evidence="2" key="1">
    <citation type="journal article" date="2019" name="Int. J. Syst. Evol. Microbiol.">
        <title>The Global Catalogue of Microorganisms (GCM) 10K type strain sequencing project: providing services to taxonomists for standard genome sequencing and annotation.</title>
        <authorList>
            <consortium name="The Broad Institute Genomics Platform"/>
            <consortium name="The Broad Institute Genome Sequencing Center for Infectious Disease"/>
            <person name="Wu L."/>
            <person name="Ma J."/>
        </authorList>
    </citation>
    <scope>NUCLEOTIDE SEQUENCE [LARGE SCALE GENOMIC DNA]</scope>
    <source>
        <strain evidence="2">JCM 18055</strain>
    </source>
</reference>
<evidence type="ECO:0000313" key="2">
    <source>
        <dbReference type="Proteomes" id="UP001500325"/>
    </source>
</evidence>
<sequence length="89" mass="9852">MPEYCRCTPGWRQAMRKLGMIDTKTAHRGAVADPDPLAAGSGWRGLVGARFVDTTDDPREALHWITDQRISCLHRPGRVGQRAGMARPP</sequence>
<accession>A0ABP8XS88</accession>
<name>A0ABP8XS88_9PSEU</name>
<comment type="caution">
    <text evidence="1">The sequence shown here is derived from an EMBL/GenBank/DDBJ whole genome shotgun (WGS) entry which is preliminary data.</text>
</comment>
<dbReference type="EMBL" id="BAABIC010000038">
    <property type="protein sequence ID" value="GAA4713473.1"/>
    <property type="molecule type" value="Genomic_DNA"/>
</dbReference>
<proteinExistence type="predicted"/>
<evidence type="ECO:0000313" key="1">
    <source>
        <dbReference type="EMBL" id="GAA4713473.1"/>
    </source>
</evidence>
<protein>
    <submittedName>
        <fullName evidence="1">Uncharacterized protein</fullName>
    </submittedName>
</protein>
<organism evidence="1 2">
    <name type="scientific">Pseudonocardia yuanmonensis</name>
    <dbReference type="NCBI Taxonomy" id="1095914"/>
    <lineage>
        <taxon>Bacteria</taxon>
        <taxon>Bacillati</taxon>
        <taxon>Actinomycetota</taxon>
        <taxon>Actinomycetes</taxon>
        <taxon>Pseudonocardiales</taxon>
        <taxon>Pseudonocardiaceae</taxon>
        <taxon>Pseudonocardia</taxon>
    </lineage>
</organism>